<dbReference type="EMBL" id="QKYD01000079">
    <property type="protein sequence ID" value="REI22699.1"/>
    <property type="molecule type" value="Genomic_DNA"/>
</dbReference>
<comment type="caution">
    <text evidence="1">The sequence shown here is derived from an EMBL/GenBank/DDBJ whole genome shotgun (WGS) entry which is preliminary data.</text>
</comment>
<gene>
    <name evidence="2" type="ORF">DOS76_05135</name>
    <name evidence="1" type="ORF">DOS83_14170</name>
</gene>
<dbReference type="EMBL" id="QKXQ01000739">
    <property type="protein sequence ID" value="REH88541.1"/>
    <property type="molecule type" value="Genomic_DNA"/>
</dbReference>
<organism evidence="1 4">
    <name type="scientific">Staphylococcus felis</name>
    <dbReference type="NCBI Taxonomy" id="46127"/>
    <lineage>
        <taxon>Bacteria</taxon>
        <taxon>Bacillati</taxon>
        <taxon>Bacillota</taxon>
        <taxon>Bacilli</taxon>
        <taxon>Bacillales</taxon>
        <taxon>Staphylococcaceae</taxon>
        <taxon>Staphylococcus</taxon>
    </lineage>
</organism>
<evidence type="ECO:0000313" key="2">
    <source>
        <dbReference type="EMBL" id="REI22699.1"/>
    </source>
</evidence>
<name>A0A3E0IKK9_9STAP</name>
<evidence type="ECO:0000313" key="1">
    <source>
        <dbReference type="EMBL" id="REH88541.1"/>
    </source>
</evidence>
<dbReference type="RefSeq" id="WP_115871752.1">
    <property type="nucleotide sequence ID" value="NZ_JBBEFH010000037.1"/>
</dbReference>
<sequence length="71" mass="8365">MQNVLKTIAKAYMISGDLNATIGKKNIRRHRQLIEFRDDSEQLSSDWYAVGNDLRKSIKTYDKQRLMYNGR</sequence>
<dbReference type="Proteomes" id="UP000256337">
    <property type="component" value="Unassembled WGS sequence"/>
</dbReference>
<dbReference type="OrthoDB" id="2411776at2"/>
<protein>
    <submittedName>
        <fullName evidence="1">Uncharacterized protein</fullName>
    </submittedName>
</protein>
<evidence type="ECO:0000313" key="4">
    <source>
        <dbReference type="Proteomes" id="UP000256562"/>
    </source>
</evidence>
<reference evidence="3 4" key="1">
    <citation type="journal article" date="2018" name="Vet. Microbiol.">
        <title>Characterisation of Staphylococcus felis isolated from cats using whole genome sequencing.</title>
        <authorList>
            <person name="Worthing K."/>
            <person name="Pang S."/>
            <person name="Trott D.J."/>
            <person name="Abraham S."/>
            <person name="Coombs G.W."/>
            <person name="Jordan D."/>
            <person name="McIntyre L."/>
            <person name="Davies M.R."/>
            <person name="Norris J."/>
        </authorList>
    </citation>
    <scope>NUCLEOTIDE SEQUENCE [LARGE SCALE GENOMIC DNA]</scope>
    <source>
        <strain evidence="2 3">F25</strain>
        <strain evidence="1 4">F9</strain>
    </source>
</reference>
<evidence type="ECO:0000313" key="3">
    <source>
        <dbReference type="Proteomes" id="UP000256337"/>
    </source>
</evidence>
<accession>A0A3E0IKK9</accession>
<dbReference type="AlphaFoldDB" id="A0A3E0IKK9"/>
<dbReference type="Proteomes" id="UP000256562">
    <property type="component" value="Unassembled WGS sequence"/>
</dbReference>
<proteinExistence type="predicted"/>